<comment type="subcellular location">
    <subcellularLocation>
        <location evidence="1">Cell membrane</location>
        <topology evidence="1">Multi-pass membrane protein</topology>
    </subcellularLocation>
</comment>
<keyword evidence="3" id="KW-1003">Cell membrane</keyword>
<dbReference type="STRING" id="630515.SAMN04489812_4731"/>
<dbReference type="EMBL" id="LT629772">
    <property type="protein sequence ID" value="SDT23913.1"/>
    <property type="molecule type" value="Genomic_DNA"/>
</dbReference>
<dbReference type="InterPro" id="IPR004638">
    <property type="entry name" value="EmrB-like"/>
</dbReference>
<dbReference type="Gene3D" id="1.20.1250.20">
    <property type="entry name" value="MFS general substrate transporter like domains"/>
    <property type="match status" value="1"/>
</dbReference>
<feature type="region of interest" description="Disordered" evidence="7">
    <location>
        <begin position="479"/>
        <end position="499"/>
    </location>
</feature>
<evidence type="ECO:0000256" key="8">
    <source>
        <dbReference type="SAM" id="Phobius"/>
    </source>
</evidence>
<dbReference type="AlphaFoldDB" id="A0A1H1YR72"/>
<dbReference type="InterPro" id="IPR011701">
    <property type="entry name" value="MFS"/>
</dbReference>
<feature type="transmembrane region" description="Helical" evidence="8">
    <location>
        <begin position="299"/>
        <end position="320"/>
    </location>
</feature>
<evidence type="ECO:0000313" key="10">
    <source>
        <dbReference type="EMBL" id="SDT23913.1"/>
    </source>
</evidence>
<dbReference type="Pfam" id="PF07690">
    <property type="entry name" value="MFS_1"/>
    <property type="match status" value="1"/>
</dbReference>
<dbReference type="Proteomes" id="UP000199103">
    <property type="component" value="Chromosome I"/>
</dbReference>
<dbReference type="GO" id="GO:0005886">
    <property type="term" value="C:plasma membrane"/>
    <property type="evidence" value="ECO:0007669"/>
    <property type="project" value="UniProtKB-SubCell"/>
</dbReference>
<feature type="transmembrane region" description="Helical" evidence="8">
    <location>
        <begin position="140"/>
        <end position="159"/>
    </location>
</feature>
<evidence type="ECO:0000256" key="5">
    <source>
        <dbReference type="ARBA" id="ARBA00022989"/>
    </source>
</evidence>
<dbReference type="GO" id="GO:0022857">
    <property type="term" value="F:transmembrane transporter activity"/>
    <property type="evidence" value="ECO:0007669"/>
    <property type="project" value="InterPro"/>
</dbReference>
<dbReference type="SUPFAM" id="SSF103473">
    <property type="entry name" value="MFS general substrate transporter"/>
    <property type="match status" value="1"/>
</dbReference>
<keyword evidence="5 8" id="KW-1133">Transmembrane helix</keyword>
<gene>
    <name evidence="10" type="ORF">SAMN04489812_4731</name>
</gene>
<reference evidence="10 11" key="1">
    <citation type="submission" date="2016-10" db="EMBL/GenBank/DDBJ databases">
        <authorList>
            <person name="de Groot N.N."/>
        </authorList>
    </citation>
    <scope>NUCLEOTIDE SEQUENCE [LARGE SCALE GENOMIC DNA]</scope>
    <source>
        <strain evidence="10 11">DSM 21800</strain>
    </source>
</reference>
<keyword evidence="6 8" id="KW-0472">Membrane</keyword>
<evidence type="ECO:0000256" key="4">
    <source>
        <dbReference type="ARBA" id="ARBA00022692"/>
    </source>
</evidence>
<proteinExistence type="predicted"/>
<dbReference type="InterPro" id="IPR020846">
    <property type="entry name" value="MFS_dom"/>
</dbReference>
<evidence type="ECO:0000256" key="7">
    <source>
        <dbReference type="SAM" id="MobiDB-lite"/>
    </source>
</evidence>
<dbReference type="NCBIfam" id="TIGR00711">
    <property type="entry name" value="efflux_EmrB"/>
    <property type="match status" value="1"/>
</dbReference>
<dbReference type="PANTHER" id="PTHR42718">
    <property type="entry name" value="MAJOR FACILITATOR SUPERFAMILY MULTIDRUG TRANSPORTER MFSC"/>
    <property type="match status" value="1"/>
</dbReference>
<dbReference type="RefSeq" id="WP_091528036.1">
    <property type="nucleotide sequence ID" value="NZ_LT629772.1"/>
</dbReference>
<feature type="domain" description="Major facilitator superfamily (MFS) profile" evidence="9">
    <location>
        <begin position="16"/>
        <end position="462"/>
    </location>
</feature>
<sequence>MTGVGLRLRSARGRWVLVGAIAGSSLAMLDGSVVNVVLAPISAELDVGFTGLQWITNAYTLSLAALILIGGVLGDRWGRRRIFLIGTAWFALASLICAASVDESMLIAARALQGIGAALLTPGSLAIISASFDPEDRGRAIGAWSGLAGVATAVAPFLGGWLADISWRLVFVINLPLAAVVIWIGVRHMPESHDESAAGRRLDLRGAALVVIMLAALTWGLTEAGHGWSPPVIGALLVGCAAGVAFVLVERRVRDPLVRLGLFADRVFAVTNTVTLFMYGALSLYFLLVVLQLQLVTGWSPLAAGVAGLPVTILMLLLSARFGALSERVGPRLLMTIGTLLAAGGFLLGLRIGPDASYLTDVLPAAILLGLGLSTAVAPLTAAALGAAPAEHAGAASGINNAIARSAGLLAVAVVPVAAGLSGVAPGDSAGFAAGYRPAMIIGAALLVVGAAVSWFGLGRRPAVEPADELVPVHRLNHCPLESPAGHPGGTDASTRSRP</sequence>
<feature type="transmembrane region" description="Helical" evidence="8">
    <location>
        <begin position="402"/>
        <end position="424"/>
    </location>
</feature>
<evidence type="ECO:0000256" key="1">
    <source>
        <dbReference type="ARBA" id="ARBA00004651"/>
    </source>
</evidence>
<feature type="transmembrane region" description="Helical" evidence="8">
    <location>
        <begin position="82"/>
        <end position="101"/>
    </location>
</feature>
<organism evidence="10 11">
    <name type="scientific">Microlunatus soli</name>
    <dbReference type="NCBI Taxonomy" id="630515"/>
    <lineage>
        <taxon>Bacteria</taxon>
        <taxon>Bacillati</taxon>
        <taxon>Actinomycetota</taxon>
        <taxon>Actinomycetes</taxon>
        <taxon>Propionibacteriales</taxon>
        <taxon>Propionibacteriaceae</taxon>
        <taxon>Microlunatus</taxon>
    </lineage>
</organism>
<keyword evidence="2" id="KW-0813">Transport</keyword>
<evidence type="ECO:0000256" key="3">
    <source>
        <dbReference type="ARBA" id="ARBA00022475"/>
    </source>
</evidence>
<feature type="transmembrane region" description="Helical" evidence="8">
    <location>
        <begin position="332"/>
        <end position="353"/>
    </location>
</feature>
<feature type="transmembrane region" description="Helical" evidence="8">
    <location>
        <begin position="165"/>
        <end position="186"/>
    </location>
</feature>
<dbReference type="CDD" id="cd17321">
    <property type="entry name" value="MFS_MMR_MDR_like"/>
    <property type="match status" value="1"/>
</dbReference>
<name>A0A1H1YR72_9ACTN</name>
<keyword evidence="11" id="KW-1185">Reference proteome</keyword>
<feature type="transmembrane region" description="Helical" evidence="8">
    <location>
        <begin position="228"/>
        <end position="249"/>
    </location>
</feature>
<evidence type="ECO:0000313" key="11">
    <source>
        <dbReference type="Proteomes" id="UP000199103"/>
    </source>
</evidence>
<accession>A0A1H1YR72</accession>
<feature type="transmembrane region" description="Helical" evidence="8">
    <location>
        <begin position="15"/>
        <end position="42"/>
    </location>
</feature>
<keyword evidence="4 8" id="KW-0812">Transmembrane</keyword>
<feature type="transmembrane region" description="Helical" evidence="8">
    <location>
        <begin position="270"/>
        <end position="293"/>
    </location>
</feature>
<dbReference type="PANTHER" id="PTHR42718:SF42">
    <property type="entry name" value="EXPORT PROTEIN"/>
    <property type="match status" value="1"/>
</dbReference>
<dbReference type="InterPro" id="IPR036259">
    <property type="entry name" value="MFS_trans_sf"/>
</dbReference>
<feature type="transmembrane region" description="Helical" evidence="8">
    <location>
        <begin position="54"/>
        <end position="73"/>
    </location>
</feature>
<evidence type="ECO:0000259" key="9">
    <source>
        <dbReference type="PROSITE" id="PS50850"/>
    </source>
</evidence>
<feature type="transmembrane region" description="Helical" evidence="8">
    <location>
        <begin position="206"/>
        <end position="222"/>
    </location>
</feature>
<evidence type="ECO:0000256" key="6">
    <source>
        <dbReference type="ARBA" id="ARBA00023136"/>
    </source>
</evidence>
<feature type="transmembrane region" description="Helical" evidence="8">
    <location>
        <begin position="436"/>
        <end position="458"/>
    </location>
</feature>
<feature type="transmembrane region" description="Helical" evidence="8">
    <location>
        <begin position="107"/>
        <end position="128"/>
    </location>
</feature>
<dbReference type="PROSITE" id="PS50850">
    <property type="entry name" value="MFS"/>
    <property type="match status" value="1"/>
</dbReference>
<dbReference type="Gene3D" id="1.20.1720.10">
    <property type="entry name" value="Multidrug resistance protein D"/>
    <property type="match status" value="1"/>
</dbReference>
<dbReference type="OrthoDB" id="7375466at2"/>
<evidence type="ECO:0000256" key="2">
    <source>
        <dbReference type="ARBA" id="ARBA00022448"/>
    </source>
</evidence>
<protein>
    <submittedName>
        <fullName evidence="10">Drug resistance transporter, EmrB/QacA subfamily</fullName>
    </submittedName>
</protein>
<feature type="transmembrane region" description="Helical" evidence="8">
    <location>
        <begin position="365"/>
        <end position="390"/>
    </location>
</feature>